<evidence type="ECO:0000259" key="1">
    <source>
        <dbReference type="Pfam" id="PF13966"/>
    </source>
</evidence>
<evidence type="ECO:0000313" key="2">
    <source>
        <dbReference type="EMBL" id="SPD07362.1"/>
    </source>
</evidence>
<name>A0A2N9H5L4_FAGSY</name>
<reference evidence="2" key="1">
    <citation type="submission" date="2018-02" db="EMBL/GenBank/DDBJ databases">
        <authorList>
            <person name="Cohen D.B."/>
            <person name="Kent A.D."/>
        </authorList>
    </citation>
    <scope>NUCLEOTIDE SEQUENCE</scope>
</reference>
<dbReference type="EMBL" id="OIVN01002902">
    <property type="protein sequence ID" value="SPD07362.1"/>
    <property type="molecule type" value="Genomic_DNA"/>
</dbReference>
<dbReference type="Pfam" id="PF13966">
    <property type="entry name" value="zf-RVT"/>
    <property type="match status" value="1"/>
</dbReference>
<gene>
    <name evidence="2" type="ORF">FSB_LOCUS35244</name>
</gene>
<dbReference type="InterPro" id="IPR026960">
    <property type="entry name" value="RVT-Znf"/>
</dbReference>
<accession>A0A2N9H5L4</accession>
<sequence length="600" mass="68575">MASLRRELNLLHEKEEVHWRQRSRIARFKEGDRNTSFYHACASQRKKTNTIVGLNDDNGIWHSDKVAIDTLAVDYFSNLFFTSHLAAVGEVVNHVEPAVTFAMNEGFLVPFTNEEVKFALFQMHPSKAPSPNVLVNGEPTGYISPTHGLRQGDPLFPYLFLHCAEGLSAILRKAERDKAICEAGNEIMCWNWERIKIWKDSWLPTPSTHSLITPIRVLDENATVDLLILPDTMKWDTALLELIFLPSDVEVIKNIPLSIRWPNDIKIWTEMRKGCFTVKSAYNMMLWEKYKMEASTSSGARLDYDLWKAIWSTRVQPKVRTFIWKACRNILPTLTKLFDKGVSHAYSCQWCLDEPETCDHLLWQCGFAQRVWKECPINFSLDFHSLMSFFGVIRCGIKELDSPGLEILFTTAWELWNARNEFYWNTIMTPVSDICHRAVSMAFTFMDYCPAQNKASEKEWSLVFGTDHPLMGMVSFDGTWRCVTVLACVACPGAFMILCAYHGFKNRTGLAGSTSLTVNWTIVRWLPRGESNYKANIAWCCLSVEDQIGVGVLIRDNEGWGMAWVQCTVALDPLRCCHVYKNCTKLDTWQNPNGSSAPVH</sequence>
<organism evidence="2">
    <name type="scientific">Fagus sylvatica</name>
    <name type="common">Beechnut</name>
    <dbReference type="NCBI Taxonomy" id="28930"/>
    <lineage>
        <taxon>Eukaryota</taxon>
        <taxon>Viridiplantae</taxon>
        <taxon>Streptophyta</taxon>
        <taxon>Embryophyta</taxon>
        <taxon>Tracheophyta</taxon>
        <taxon>Spermatophyta</taxon>
        <taxon>Magnoliopsida</taxon>
        <taxon>eudicotyledons</taxon>
        <taxon>Gunneridae</taxon>
        <taxon>Pentapetalae</taxon>
        <taxon>rosids</taxon>
        <taxon>fabids</taxon>
        <taxon>Fagales</taxon>
        <taxon>Fagaceae</taxon>
        <taxon>Fagus</taxon>
    </lineage>
</organism>
<protein>
    <recommendedName>
        <fullName evidence="1">Reverse transcriptase zinc-binding domain-containing protein</fullName>
    </recommendedName>
</protein>
<feature type="domain" description="Reverse transcriptase zinc-binding" evidence="1">
    <location>
        <begin position="276"/>
        <end position="372"/>
    </location>
</feature>
<dbReference type="AlphaFoldDB" id="A0A2N9H5L4"/>
<proteinExistence type="predicted"/>